<feature type="transmembrane region" description="Helical" evidence="7">
    <location>
        <begin position="196"/>
        <end position="220"/>
    </location>
</feature>
<dbReference type="Proteomes" id="UP000569329">
    <property type="component" value="Unassembled WGS sequence"/>
</dbReference>
<evidence type="ECO:0000313" key="8">
    <source>
        <dbReference type="EMBL" id="MBA8826753.1"/>
    </source>
</evidence>
<feature type="transmembrane region" description="Helical" evidence="7">
    <location>
        <begin position="245"/>
        <end position="266"/>
    </location>
</feature>
<keyword evidence="9" id="KW-1185">Reference proteome</keyword>
<feature type="transmembrane region" description="Helical" evidence="7">
    <location>
        <begin position="59"/>
        <end position="78"/>
    </location>
</feature>
<name>A0A839E0E3_9PSEU</name>
<dbReference type="Pfam" id="PF09678">
    <property type="entry name" value="Caa3_CtaG"/>
    <property type="match status" value="1"/>
</dbReference>
<protein>
    <submittedName>
        <fullName evidence="8">Putative copper resistance protein D</fullName>
    </submittedName>
</protein>
<evidence type="ECO:0000313" key="9">
    <source>
        <dbReference type="Proteomes" id="UP000569329"/>
    </source>
</evidence>
<dbReference type="RefSeq" id="WP_182545951.1">
    <property type="nucleotide sequence ID" value="NZ_JACGWZ010000006.1"/>
</dbReference>
<evidence type="ECO:0000256" key="6">
    <source>
        <dbReference type="SAM" id="MobiDB-lite"/>
    </source>
</evidence>
<evidence type="ECO:0000256" key="2">
    <source>
        <dbReference type="ARBA" id="ARBA00022475"/>
    </source>
</evidence>
<feature type="transmembrane region" description="Helical" evidence="7">
    <location>
        <begin position="163"/>
        <end position="184"/>
    </location>
</feature>
<gene>
    <name evidence="8" type="ORF">FHX42_004132</name>
</gene>
<evidence type="ECO:0000256" key="3">
    <source>
        <dbReference type="ARBA" id="ARBA00022692"/>
    </source>
</evidence>
<dbReference type="GO" id="GO:0005886">
    <property type="term" value="C:plasma membrane"/>
    <property type="evidence" value="ECO:0007669"/>
    <property type="project" value="UniProtKB-SubCell"/>
</dbReference>
<dbReference type="InterPro" id="IPR019108">
    <property type="entry name" value="Caa3_assmbl_CtaG-rel"/>
</dbReference>
<keyword evidence="5 7" id="KW-0472">Membrane</keyword>
<feature type="region of interest" description="Disordered" evidence="6">
    <location>
        <begin position="293"/>
        <end position="312"/>
    </location>
</feature>
<feature type="transmembrane region" description="Helical" evidence="7">
    <location>
        <begin position="20"/>
        <end position="38"/>
    </location>
</feature>
<keyword evidence="3 7" id="KW-0812">Transmembrane</keyword>
<proteinExistence type="predicted"/>
<comment type="subcellular location">
    <subcellularLocation>
        <location evidence="1">Cell membrane</location>
        <topology evidence="1">Multi-pass membrane protein</topology>
    </subcellularLocation>
</comment>
<feature type="transmembrane region" description="Helical" evidence="7">
    <location>
        <begin position="128"/>
        <end position="151"/>
    </location>
</feature>
<keyword evidence="2" id="KW-1003">Cell membrane</keyword>
<reference evidence="8 9" key="1">
    <citation type="submission" date="2020-07" db="EMBL/GenBank/DDBJ databases">
        <title>Sequencing the genomes of 1000 actinobacteria strains.</title>
        <authorList>
            <person name="Klenk H.-P."/>
        </authorList>
    </citation>
    <scope>NUCLEOTIDE SEQUENCE [LARGE SCALE GENOMIC DNA]</scope>
    <source>
        <strain evidence="8 9">DSM 45975</strain>
    </source>
</reference>
<dbReference type="AlphaFoldDB" id="A0A839E0E3"/>
<organism evidence="8 9">
    <name type="scientific">Halosaccharopolyspora lacisalsi</name>
    <dbReference type="NCBI Taxonomy" id="1000566"/>
    <lineage>
        <taxon>Bacteria</taxon>
        <taxon>Bacillati</taxon>
        <taxon>Actinomycetota</taxon>
        <taxon>Actinomycetes</taxon>
        <taxon>Pseudonocardiales</taxon>
        <taxon>Pseudonocardiaceae</taxon>
        <taxon>Halosaccharopolyspora</taxon>
    </lineage>
</organism>
<accession>A0A839E0E3</accession>
<comment type="caution">
    <text evidence="8">The sequence shown here is derived from an EMBL/GenBank/DDBJ whole genome shotgun (WGS) entry which is preliminary data.</text>
</comment>
<evidence type="ECO:0000256" key="1">
    <source>
        <dbReference type="ARBA" id="ARBA00004651"/>
    </source>
</evidence>
<evidence type="ECO:0000256" key="4">
    <source>
        <dbReference type="ARBA" id="ARBA00022989"/>
    </source>
</evidence>
<feature type="transmembrane region" description="Helical" evidence="7">
    <location>
        <begin position="84"/>
        <end position="104"/>
    </location>
</feature>
<dbReference type="EMBL" id="JACGWZ010000006">
    <property type="protein sequence ID" value="MBA8826753.1"/>
    <property type="molecule type" value="Genomic_DNA"/>
</dbReference>
<evidence type="ECO:0000256" key="5">
    <source>
        <dbReference type="ARBA" id="ARBA00023136"/>
    </source>
</evidence>
<evidence type="ECO:0000256" key="7">
    <source>
        <dbReference type="SAM" id="Phobius"/>
    </source>
</evidence>
<keyword evidence="4 7" id="KW-1133">Transmembrane helix</keyword>
<sequence>MTGVHHHLEPLTWSTGLTSWTFAYWWDLVILLLAAAYFTGLVRLRRRAPHQAWPKHRTAFFTAGLVSWFLTMNSSVAVYSHPMFTMHMVQHLMLIMVVPALLVYGKPLRLWVELDASGRVESVLRGRVVGYFTHPVLTMVLYAVVLVATHLTSFMQVMLLNPWLHHAEAVLYLVTGYLTFLPLVGNEPIRWQRFPYSLRVFASLMAMGPDTGIGVILMMAPDPMWPAYARMQNWPGWDLVADQRIGGAIMWFFGDAIMAIFALVLVRQWIRAKGPESGFGNWLESARRSALAETSGDGQDAGLSQSDDVDDDERARQAYNAMLARLAEQERGGSGRT</sequence>